<dbReference type="FunFam" id="1.10.10.10:FF:000079">
    <property type="entry name" value="GntR family transcriptional regulator"/>
    <property type="match status" value="1"/>
</dbReference>
<feature type="compositionally biased region" description="Low complexity" evidence="5">
    <location>
        <begin position="1"/>
        <end position="15"/>
    </location>
</feature>
<dbReference type="SMART" id="SM00345">
    <property type="entry name" value="HTH_GNTR"/>
    <property type="match status" value="1"/>
</dbReference>
<gene>
    <name evidence="7" type="primary">hutC</name>
    <name evidence="7" type="ORF">CS062_11100</name>
</gene>
<reference evidence="7 8" key="1">
    <citation type="submission" date="2017-11" db="EMBL/GenBank/DDBJ databases">
        <title>Draft genome sequence of Mitsuaria sp. HWN-4.</title>
        <authorList>
            <person name="Gundlapally S.R."/>
        </authorList>
    </citation>
    <scope>NUCLEOTIDE SEQUENCE [LARGE SCALE GENOMIC DNA]</scope>
    <source>
        <strain evidence="7 8">HWN-4</strain>
    </source>
</reference>
<dbReference type="PROSITE" id="PS50949">
    <property type="entry name" value="HTH_GNTR"/>
    <property type="match status" value="1"/>
</dbReference>
<dbReference type="Pfam" id="PF00392">
    <property type="entry name" value="GntR"/>
    <property type="match status" value="1"/>
</dbReference>
<dbReference type="GO" id="GO:0003677">
    <property type="term" value="F:DNA binding"/>
    <property type="evidence" value="ECO:0007669"/>
    <property type="project" value="UniProtKB-UniRule"/>
</dbReference>
<evidence type="ECO:0000256" key="4">
    <source>
        <dbReference type="NCBIfam" id="TIGR02018"/>
    </source>
</evidence>
<dbReference type="Pfam" id="PF07702">
    <property type="entry name" value="UTRA"/>
    <property type="match status" value="1"/>
</dbReference>
<sequence>MATKSSSSLPASALSGAGGPAPQYLKVKTHLREGIAGGRWRPGERLPSEADLTEAFGVSRMTVNRALRELHQEGLVERVQGVGSFVAQLHRIASTLTVRDVHEEIAARNHRHEASVHVLETLRADAGQAALLGLRAGATVFHSVIVHRENGIAIQCEDRLVNPACAPDYMDQDFARITPTHYLLEVAPLSEARYTIEAAMPGALEARLLGMPRGEPCLVVKRVTSSQGRAVTAVRLVHPASRYLLEGSFQA</sequence>
<dbReference type="InterPro" id="IPR036390">
    <property type="entry name" value="WH_DNA-bd_sf"/>
</dbReference>
<name>A0A2G9C9M8_9BURK</name>
<dbReference type="SUPFAM" id="SSF46785">
    <property type="entry name" value="Winged helix' DNA-binding domain"/>
    <property type="match status" value="1"/>
</dbReference>
<keyword evidence="2" id="KW-0238">DNA-binding</keyword>
<dbReference type="Proteomes" id="UP000231501">
    <property type="component" value="Unassembled WGS sequence"/>
</dbReference>
<evidence type="ECO:0000313" key="8">
    <source>
        <dbReference type="Proteomes" id="UP000231501"/>
    </source>
</evidence>
<dbReference type="InterPro" id="IPR000524">
    <property type="entry name" value="Tscrpt_reg_HTH_GntR"/>
</dbReference>
<dbReference type="InterPro" id="IPR028978">
    <property type="entry name" value="Chorismate_lyase_/UTRA_dom_sf"/>
</dbReference>
<keyword evidence="3" id="KW-0804">Transcription</keyword>
<protein>
    <recommendedName>
        <fullName evidence="4">Histidine utilization repressor</fullName>
    </recommendedName>
</protein>
<evidence type="ECO:0000256" key="1">
    <source>
        <dbReference type="ARBA" id="ARBA00023015"/>
    </source>
</evidence>
<dbReference type="InterPro" id="IPR010248">
    <property type="entry name" value="His_ut_repres"/>
</dbReference>
<organism evidence="7 8">
    <name type="scientific">Roseateles chitinivorans</name>
    <dbReference type="NCBI Taxonomy" id="2917965"/>
    <lineage>
        <taxon>Bacteria</taxon>
        <taxon>Pseudomonadati</taxon>
        <taxon>Pseudomonadota</taxon>
        <taxon>Betaproteobacteria</taxon>
        <taxon>Burkholderiales</taxon>
        <taxon>Sphaerotilaceae</taxon>
        <taxon>Roseateles</taxon>
    </lineage>
</organism>
<dbReference type="PRINTS" id="PR00035">
    <property type="entry name" value="HTHGNTR"/>
</dbReference>
<dbReference type="RefSeq" id="WP_099861715.1">
    <property type="nucleotide sequence ID" value="NZ_PEOG01000025.1"/>
</dbReference>
<dbReference type="OrthoDB" id="9808698at2"/>
<dbReference type="CDD" id="cd07377">
    <property type="entry name" value="WHTH_GntR"/>
    <property type="match status" value="1"/>
</dbReference>
<feature type="domain" description="HTH gntR-type" evidence="6">
    <location>
        <begin position="21"/>
        <end position="89"/>
    </location>
</feature>
<dbReference type="InterPro" id="IPR036388">
    <property type="entry name" value="WH-like_DNA-bd_sf"/>
</dbReference>
<comment type="caution">
    <text evidence="7">The sequence shown here is derived from an EMBL/GenBank/DDBJ whole genome shotgun (WGS) entry which is preliminary data.</text>
</comment>
<evidence type="ECO:0000256" key="2">
    <source>
        <dbReference type="ARBA" id="ARBA00023125"/>
    </source>
</evidence>
<dbReference type="Gene3D" id="3.40.1410.10">
    <property type="entry name" value="Chorismate lyase-like"/>
    <property type="match status" value="1"/>
</dbReference>
<evidence type="ECO:0000313" key="7">
    <source>
        <dbReference type="EMBL" id="PIM53138.1"/>
    </source>
</evidence>
<dbReference type="PANTHER" id="PTHR44846">
    <property type="entry name" value="MANNOSYL-D-GLYCERATE TRANSPORT/METABOLISM SYSTEM REPRESSOR MNGR-RELATED"/>
    <property type="match status" value="1"/>
</dbReference>
<dbReference type="GO" id="GO:0003700">
    <property type="term" value="F:DNA-binding transcription factor activity"/>
    <property type="evidence" value="ECO:0007669"/>
    <property type="project" value="UniProtKB-UniRule"/>
</dbReference>
<keyword evidence="1" id="KW-0805">Transcription regulation</keyword>
<dbReference type="NCBIfam" id="TIGR02018">
    <property type="entry name" value="his_ut_repres"/>
    <property type="match status" value="1"/>
</dbReference>
<dbReference type="PANTHER" id="PTHR44846:SF16">
    <property type="entry name" value="TRANSCRIPTIONAL REGULATOR PHNF-RELATED"/>
    <property type="match status" value="1"/>
</dbReference>
<dbReference type="AlphaFoldDB" id="A0A2G9C9M8"/>
<dbReference type="SMART" id="SM00866">
    <property type="entry name" value="UTRA"/>
    <property type="match status" value="1"/>
</dbReference>
<proteinExistence type="predicted"/>
<feature type="region of interest" description="Disordered" evidence="5">
    <location>
        <begin position="1"/>
        <end position="22"/>
    </location>
</feature>
<accession>A0A2G9C9M8</accession>
<keyword evidence="8" id="KW-1185">Reference proteome</keyword>
<dbReference type="InterPro" id="IPR050679">
    <property type="entry name" value="Bact_HTH_transcr_reg"/>
</dbReference>
<dbReference type="Gene3D" id="1.10.10.10">
    <property type="entry name" value="Winged helix-like DNA-binding domain superfamily/Winged helix DNA-binding domain"/>
    <property type="match status" value="1"/>
</dbReference>
<evidence type="ECO:0000259" key="6">
    <source>
        <dbReference type="PROSITE" id="PS50949"/>
    </source>
</evidence>
<dbReference type="GO" id="GO:0045892">
    <property type="term" value="P:negative regulation of DNA-templated transcription"/>
    <property type="evidence" value="ECO:0007669"/>
    <property type="project" value="UniProtKB-UniRule"/>
</dbReference>
<dbReference type="EMBL" id="PEOG01000025">
    <property type="protein sequence ID" value="PIM53138.1"/>
    <property type="molecule type" value="Genomic_DNA"/>
</dbReference>
<evidence type="ECO:0000256" key="5">
    <source>
        <dbReference type="SAM" id="MobiDB-lite"/>
    </source>
</evidence>
<dbReference type="GO" id="GO:0006547">
    <property type="term" value="P:L-histidine metabolic process"/>
    <property type="evidence" value="ECO:0007669"/>
    <property type="project" value="UniProtKB-UniRule"/>
</dbReference>
<dbReference type="InterPro" id="IPR011663">
    <property type="entry name" value="UTRA"/>
</dbReference>
<evidence type="ECO:0000256" key="3">
    <source>
        <dbReference type="ARBA" id="ARBA00023163"/>
    </source>
</evidence>
<dbReference type="SUPFAM" id="SSF64288">
    <property type="entry name" value="Chorismate lyase-like"/>
    <property type="match status" value="1"/>
</dbReference>